<feature type="region of interest" description="Disordered" evidence="10">
    <location>
        <begin position="262"/>
        <end position="292"/>
    </location>
</feature>
<reference evidence="12" key="1">
    <citation type="submission" date="2019-05" db="EMBL/GenBank/DDBJ databases">
        <title>Annotation for the trematode Fasciolopsis buski.</title>
        <authorList>
            <person name="Choi Y.-J."/>
        </authorList>
    </citation>
    <scope>NUCLEOTIDE SEQUENCE</scope>
    <source>
        <strain evidence="12">HT</strain>
        <tissue evidence="12">Whole worm</tissue>
    </source>
</reference>
<dbReference type="GO" id="GO:0000978">
    <property type="term" value="F:RNA polymerase II cis-regulatory region sequence-specific DNA binding"/>
    <property type="evidence" value="ECO:0007669"/>
    <property type="project" value="TreeGrafter"/>
</dbReference>
<feature type="region of interest" description="Disordered" evidence="10">
    <location>
        <begin position="670"/>
        <end position="690"/>
    </location>
</feature>
<evidence type="ECO:0000256" key="10">
    <source>
        <dbReference type="SAM" id="MobiDB-lite"/>
    </source>
</evidence>
<dbReference type="PROSITE" id="PS50118">
    <property type="entry name" value="HMG_BOX_2"/>
    <property type="match status" value="1"/>
</dbReference>
<evidence type="ECO:0000313" key="13">
    <source>
        <dbReference type="Proteomes" id="UP000728185"/>
    </source>
</evidence>
<evidence type="ECO:0000256" key="4">
    <source>
        <dbReference type="ARBA" id="ARBA00023015"/>
    </source>
</evidence>
<dbReference type="GO" id="GO:1990907">
    <property type="term" value="C:beta-catenin-TCF complex"/>
    <property type="evidence" value="ECO:0007669"/>
    <property type="project" value="TreeGrafter"/>
</dbReference>
<evidence type="ECO:0000256" key="9">
    <source>
        <dbReference type="PROSITE-ProRule" id="PRU00267"/>
    </source>
</evidence>
<dbReference type="GO" id="GO:0060070">
    <property type="term" value="P:canonical Wnt signaling pathway"/>
    <property type="evidence" value="ECO:0007669"/>
    <property type="project" value="TreeGrafter"/>
</dbReference>
<keyword evidence="4" id="KW-0805">Transcription regulation</keyword>
<dbReference type="GO" id="GO:0000785">
    <property type="term" value="C:chromatin"/>
    <property type="evidence" value="ECO:0007669"/>
    <property type="project" value="TreeGrafter"/>
</dbReference>
<dbReference type="FunFam" id="1.10.30.10:FF:000001">
    <property type="entry name" value="transcription factor 7 isoform X2"/>
    <property type="match status" value="1"/>
</dbReference>
<keyword evidence="3" id="KW-0879">Wnt signaling pathway</keyword>
<dbReference type="OrthoDB" id="2307332at2759"/>
<evidence type="ECO:0000256" key="1">
    <source>
        <dbReference type="ARBA" id="ARBA00004123"/>
    </source>
</evidence>
<dbReference type="PANTHER" id="PTHR10373">
    <property type="entry name" value="TRANSCRIPTION FACTOR 7 FAMILY MEMBER"/>
    <property type="match status" value="1"/>
</dbReference>
<dbReference type="InterPro" id="IPR036910">
    <property type="entry name" value="HMG_box_dom_sf"/>
</dbReference>
<evidence type="ECO:0000313" key="12">
    <source>
        <dbReference type="EMBL" id="KAA0192489.1"/>
    </source>
</evidence>
<accession>A0A8E0RWI1</accession>
<dbReference type="InterPro" id="IPR009071">
    <property type="entry name" value="HMG_box_dom"/>
</dbReference>
<dbReference type="SMART" id="SM00398">
    <property type="entry name" value="HMG"/>
    <property type="match status" value="1"/>
</dbReference>
<evidence type="ECO:0000256" key="7">
    <source>
        <dbReference type="ARBA" id="ARBA00023163"/>
    </source>
</evidence>
<comment type="similarity">
    <text evidence="2">Belongs to the TCF/LEF family.</text>
</comment>
<sequence>MSTINTTSLEPQFSDEWAGPGSSGSENSPNYERLNRERVSSTSMKSLSRDSLNDSAECSPNCGPDSGEKSSACLRSSVSSGLTNPSWFRMAAQCYRVENLRDSSQPTVLEAGQSLNEWSHNDLSGNSHAMSRDWALDVHNDSAGPASSHLVTEIKFDSCAGIPTTETDKHANRELLSHGGSYEATCLSKCSEHTHVNLHHTLREAIASPLDPSEPGSCRNREEVVFTGRGPGSAPLISNRLTVNPSRGPSVTVKIQMPLDDRSFSADTANPGLPTRSHPQQPHYNHHQQQQNLTEDLDNKHVHVKKPLNAFMLFMKEKRAQVMAECTLKESAAINQILGRKWHALSREEQAKYYGLARVEKERHQRMYPGWSARDNYACQVKRRKKRAGRESLRYSSKPSRVTPQTQAGFSKQALISASSVDKAANLTVSAGANDFMQTSNRFNSRLPRYTTGIIHDSVYSSRSHSAFSNESSWAIDPFKHVTHNPTDYGAHSTDLCTRPGLMHHASMSGNITQSGRDLPNASHSSGPGSFTCLGCPEIISSFDDHVQRTINRSQCGPPFSDFFKTNEEGTVTSLKLALQQDDGQPPHFRSIVRGSREDPLTRFNIPFQARESPMYPPDQWQSESLNLDIACARFGLAPGDRFGKAPCAPVPDLLQSTQGSDMIARFSRPSSLSGQSLTDSLTSPPTTVTQSHTGIFGHSQTATNLAMAAADTAFTLRASSLEQSESTSVACYEARAYSPVLYPSLQQTIREINCTDLSPNPSADHDFVLFDKREQFVHPTKTPEEFSSESKSTVNEKTSE</sequence>
<keyword evidence="5 9" id="KW-0238">DNA-binding</keyword>
<evidence type="ECO:0000256" key="3">
    <source>
        <dbReference type="ARBA" id="ARBA00022687"/>
    </source>
</evidence>
<feature type="compositionally biased region" description="Polar residues" evidence="10">
    <location>
        <begin position="394"/>
        <end position="407"/>
    </location>
</feature>
<protein>
    <submittedName>
        <fullName evidence="12">Lymphoid enhancer-binding factor 1</fullName>
    </submittedName>
</protein>
<name>A0A8E0RWI1_9TREM</name>
<comment type="caution">
    <text evidence="12">The sequence shown here is derived from an EMBL/GenBank/DDBJ whole genome shotgun (WGS) entry which is preliminary data.</text>
</comment>
<gene>
    <name evidence="12" type="ORF">FBUS_02721</name>
</gene>
<evidence type="ECO:0000256" key="2">
    <source>
        <dbReference type="ARBA" id="ARBA00006569"/>
    </source>
</evidence>
<organism evidence="12 13">
    <name type="scientific">Fasciolopsis buskii</name>
    <dbReference type="NCBI Taxonomy" id="27845"/>
    <lineage>
        <taxon>Eukaryota</taxon>
        <taxon>Metazoa</taxon>
        <taxon>Spiralia</taxon>
        <taxon>Lophotrochozoa</taxon>
        <taxon>Platyhelminthes</taxon>
        <taxon>Trematoda</taxon>
        <taxon>Digenea</taxon>
        <taxon>Plagiorchiida</taxon>
        <taxon>Echinostomata</taxon>
        <taxon>Echinostomatoidea</taxon>
        <taxon>Fasciolidae</taxon>
        <taxon>Fasciolopsis</taxon>
    </lineage>
</organism>
<keyword evidence="13" id="KW-1185">Reference proteome</keyword>
<dbReference type="Pfam" id="PF00505">
    <property type="entry name" value="HMG_box"/>
    <property type="match status" value="1"/>
</dbReference>
<feature type="region of interest" description="Disordered" evidence="10">
    <location>
        <begin position="779"/>
        <end position="801"/>
    </location>
</feature>
<evidence type="ECO:0000256" key="5">
    <source>
        <dbReference type="ARBA" id="ARBA00023125"/>
    </source>
</evidence>
<feature type="domain" description="HMG box" evidence="11">
    <location>
        <begin position="304"/>
        <end position="372"/>
    </location>
</feature>
<dbReference type="InterPro" id="IPR024940">
    <property type="entry name" value="TCF/LEF"/>
</dbReference>
<evidence type="ECO:0000259" key="11">
    <source>
        <dbReference type="PROSITE" id="PS50118"/>
    </source>
</evidence>
<dbReference type="AlphaFoldDB" id="A0A8E0RWI1"/>
<dbReference type="CDD" id="cd21996">
    <property type="entry name" value="HMG-box_TCF7-like"/>
    <property type="match status" value="1"/>
</dbReference>
<dbReference type="Proteomes" id="UP000728185">
    <property type="component" value="Unassembled WGS sequence"/>
</dbReference>
<feature type="compositionally biased region" description="Low complexity" evidence="10">
    <location>
        <begin position="278"/>
        <end position="292"/>
    </location>
</feature>
<keyword evidence="6" id="KW-0010">Activator</keyword>
<proteinExistence type="inferred from homology"/>
<feature type="compositionally biased region" description="Low complexity" evidence="10">
    <location>
        <begin position="19"/>
        <end position="30"/>
    </location>
</feature>
<feature type="region of interest" description="Disordered" evidence="10">
    <location>
        <begin position="1"/>
        <end position="70"/>
    </location>
</feature>
<dbReference type="GO" id="GO:0000981">
    <property type="term" value="F:DNA-binding transcription factor activity, RNA polymerase II-specific"/>
    <property type="evidence" value="ECO:0007669"/>
    <property type="project" value="TreeGrafter"/>
</dbReference>
<evidence type="ECO:0000256" key="6">
    <source>
        <dbReference type="ARBA" id="ARBA00023159"/>
    </source>
</evidence>
<dbReference type="PANTHER" id="PTHR10373:SF38">
    <property type="entry name" value="PROTEIN PANGOLIN, ISOFORM J"/>
    <property type="match status" value="1"/>
</dbReference>
<keyword evidence="7" id="KW-0804">Transcription</keyword>
<dbReference type="SUPFAM" id="SSF47095">
    <property type="entry name" value="HMG-box"/>
    <property type="match status" value="1"/>
</dbReference>
<dbReference type="EMBL" id="LUCM01005661">
    <property type="protein sequence ID" value="KAA0192489.1"/>
    <property type="molecule type" value="Genomic_DNA"/>
</dbReference>
<feature type="DNA-binding region" description="HMG box" evidence="9">
    <location>
        <begin position="304"/>
        <end position="372"/>
    </location>
</feature>
<keyword evidence="8 9" id="KW-0539">Nucleus</keyword>
<comment type="subcellular location">
    <subcellularLocation>
        <location evidence="1">Nucleus</location>
    </subcellularLocation>
</comment>
<feature type="compositionally biased region" description="Polar residues" evidence="10">
    <location>
        <begin position="790"/>
        <end position="801"/>
    </location>
</feature>
<feature type="region of interest" description="Disordered" evidence="10">
    <location>
        <begin position="386"/>
        <end position="407"/>
    </location>
</feature>
<evidence type="ECO:0000256" key="8">
    <source>
        <dbReference type="ARBA" id="ARBA00023242"/>
    </source>
</evidence>
<dbReference type="Gene3D" id="1.10.30.10">
    <property type="entry name" value="High mobility group box domain"/>
    <property type="match status" value="1"/>
</dbReference>
<feature type="compositionally biased region" description="Polar residues" evidence="10">
    <location>
        <begin position="1"/>
        <end position="11"/>
    </location>
</feature>
<feature type="compositionally biased region" description="Low complexity" evidence="10">
    <location>
        <begin position="677"/>
        <end position="690"/>
    </location>
</feature>